<dbReference type="EMBL" id="CP054139">
    <property type="protein sequence ID" value="QKJ30079.1"/>
    <property type="molecule type" value="Genomic_DNA"/>
</dbReference>
<organism evidence="2 3">
    <name type="scientific">Mucilaginibacter mali</name>
    <dbReference type="NCBI Taxonomy" id="2740462"/>
    <lineage>
        <taxon>Bacteria</taxon>
        <taxon>Pseudomonadati</taxon>
        <taxon>Bacteroidota</taxon>
        <taxon>Sphingobacteriia</taxon>
        <taxon>Sphingobacteriales</taxon>
        <taxon>Sphingobacteriaceae</taxon>
        <taxon>Mucilaginibacter</taxon>
    </lineage>
</organism>
<feature type="chain" id="PRO_5028863481" description="DUF4168 domain-containing protein" evidence="1">
    <location>
        <begin position="21"/>
        <end position="123"/>
    </location>
</feature>
<sequence>MKKSILLGLLFSGLSIASFAQTKPKAKTKATDSVAVISQPLKDLFGEAGMMGMMNSFGPMVSNMAKSMMDAQLEYYKQPGKLEEIAKLNKQYFDALVKEGFTADQALKIVTSDSFLPKGNGVK</sequence>
<dbReference type="Proteomes" id="UP000505355">
    <property type="component" value="Chromosome"/>
</dbReference>
<evidence type="ECO:0008006" key="4">
    <source>
        <dbReference type="Google" id="ProtNLM"/>
    </source>
</evidence>
<evidence type="ECO:0000256" key="1">
    <source>
        <dbReference type="SAM" id="SignalP"/>
    </source>
</evidence>
<evidence type="ECO:0000313" key="2">
    <source>
        <dbReference type="EMBL" id="QKJ30079.1"/>
    </source>
</evidence>
<keyword evidence="3" id="KW-1185">Reference proteome</keyword>
<proteinExistence type="predicted"/>
<name>A0A7D4UD24_9SPHI</name>
<dbReference type="RefSeq" id="WP_173414769.1">
    <property type="nucleotide sequence ID" value="NZ_CP054139.1"/>
</dbReference>
<dbReference type="KEGG" id="mmab:HQ865_10015"/>
<protein>
    <recommendedName>
        <fullName evidence="4">DUF4168 domain-containing protein</fullName>
    </recommendedName>
</protein>
<keyword evidence="1" id="KW-0732">Signal</keyword>
<dbReference type="AlphaFoldDB" id="A0A7D4UD24"/>
<feature type="signal peptide" evidence="1">
    <location>
        <begin position="1"/>
        <end position="20"/>
    </location>
</feature>
<gene>
    <name evidence="2" type="ORF">HQ865_10015</name>
</gene>
<reference evidence="2 3" key="1">
    <citation type="submission" date="2020-05" db="EMBL/GenBank/DDBJ databases">
        <title>Mucilaginibacter mali sp. nov.</title>
        <authorList>
            <person name="Kim H.S."/>
            <person name="Lee K.C."/>
            <person name="Suh M.K."/>
            <person name="Kim J.-S."/>
            <person name="Han K.-I."/>
            <person name="Eom M.K."/>
            <person name="Shin Y.K."/>
            <person name="Lee J.-S."/>
        </authorList>
    </citation>
    <scope>NUCLEOTIDE SEQUENCE [LARGE SCALE GENOMIC DNA]</scope>
    <source>
        <strain evidence="2 3">G2-14</strain>
    </source>
</reference>
<evidence type="ECO:0000313" key="3">
    <source>
        <dbReference type="Proteomes" id="UP000505355"/>
    </source>
</evidence>
<accession>A0A7D4UD24</accession>